<sequence length="72" mass="8188">MLILTRRVGESLMIEDDITVTVLGVKGNQVRIGVNAPREKTVHREEIYHRLQDNTGAQQQRHRGTTSASIHR</sequence>
<evidence type="ECO:0000256" key="5">
    <source>
        <dbReference type="HAMAP-Rule" id="MF_00167"/>
    </source>
</evidence>
<dbReference type="PANTHER" id="PTHR34984">
    <property type="entry name" value="CARBON STORAGE REGULATOR"/>
    <property type="match status" value="1"/>
</dbReference>
<dbReference type="FunFam" id="2.60.40.4380:FF:000001">
    <property type="entry name" value="Translational regulator CsrA"/>
    <property type="match status" value="1"/>
</dbReference>
<dbReference type="SUPFAM" id="SSF117130">
    <property type="entry name" value="CsrA-like"/>
    <property type="match status" value="1"/>
</dbReference>
<dbReference type="GO" id="GO:0048027">
    <property type="term" value="F:mRNA 5'-UTR binding"/>
    <property type="evidence" value="ECO:0007669"/>
    <property type="project" value="UniProtKB-UniRule"/>
</dbReference>
<evidence type="ECO:0000256" key="6">
    <source>
        <dbReference type="SAM" id="MobiDB-lite"/>
    </source>
</evidence>
<dbReference type="InterPro" id="IPR003751">
    <property type="entry name" value="CsrA"/>
</dbReference>
<evidence type="ECO:0000256" key="3">
    <source>
        <dbReference type="ARBA" id="ARBA00022884"/>
    </source>
</evidence>
<dbReference type="NCBIfam" id="TIGR00202">
    <property type="entry name" value="csrA"/>
    <property type="match status" value="1"/>
</dbReference>
<dbReference type="GO" id="GO:0006109">
    <property type="term" value="P:regulation of carbohydrate metabolic process"/>
    <property type="evidence" value="ECO:0007669"/>
    <property type="project" value="UniProtKB-UniRule"/>
</dbReference>
<keyword evidence="5" id="KW-0678">Repressor</keyword>
<dbReference type="GO" id="GO:0006402">
    <property type="term" value="P:mRNA catabolic process"/>
    <property type="evidence" value="ECO:0007669"/>
    <property type="project" value="InterPro"/>
</dbReference>
<dbReference type="Pfam" id="PF02599">
    <property type="entry name" value="CsrA"/>
    <property type="match status" value="1"/>
</dbReference>
<dbReference type="RefSeq" id="WP_101518529.1">
    <property type="nucleotide sequence ID" value="NZ_PKUS01000023.1"/>
</dbReference>
<keyword evidence="1 5" id="KW-0963">Cytoplasm</keyword>
<comment type="subunit">
    <text evidence="5">Homodimer; the beta-strands of each monomer intercalate to form a hydrophobic core, while the alpha-helices form wings that extend away from the core.</text>
</comment>
<dbReference type="GO" id="GO:0045947">
    <property type="term" value="P:negative regulation of translational initiation"/>
    <property type="evidence" value="ECO:0007669"/>
    <property type="project" value="UniProtKB-UniRule"/>
</dbReference>
<dbReference type="InterPro" id="IPR036107">
    <property type="entry name" value="CsrA_sf"/>
</dbReference>
<evidence type="ECO:0000256" key="2">
    <source>
        <dbReference type="ARBA" id="ARBA00022845"/>
    </source>
</evidence>
<keyword evidence="4 5" id="KW-0010">Activator</keyword>
<name>A0A2N5WZV8_9GAMM</name>
<comment type="function">
    <text evidence="5">A key translational regulator that binds mRNA to regulate translation initiation and/or mRNA stability. Mediates global changes in gene expression, shifting from rapid growth to stress survival by linking envelope stress, the stringent response and the catabolite repression systems. Usually binds in the 5'-UTR; binding at or near the Shine-Dalgarno sequence prevents ribosome-binding, repressing translation, binding elsewhere in the 5'-UTR can activate translation and/or stabilize the mRNA. Its function is antagonized by small RNA(s).</text>
</comment>
<feature type="compositionally biased region" description="Basic residues" evidence="6">
    <location>
        <begin position="60"/>
        <end position="72"/>
    </location>
</feature>
<dbReference type="GO" id="GO:0005829">
    <property type="term" value="C:cytosol"/>
    <property type="evidence" value="ECO:0007669"/>
    <property type="project" value="TreeGrafter"/>
</dbReference>
<evidence type="ECO:0000313" key="8">
    <source>
        <dbReference type="Proteomes" id="UP000235005"/>
    </source>
</evidence>
<comment type="caution">
    <text evidence="7">The sequence shown here is derived from an EMBL/GenBank/DDBJ whole genome shotgun (WGS) entry which is preliminary data.</text>
</comment>
<evidence type="ECO:0000256" key="1">
    <source>
        <dbReference type="ARBA" id="ARBA00022490"/>
    </source>
</evidence>
<comment type="subcellular location">
    <subcellularLocation>
        <location evidence="5">Cytoplasm</location>
    </subcellularLocation>
</comment>
<dbReference type="AlphaFoldDB" id="A0A2N5WZV8"/>
<feature type="region of interest" description="Disordered" evidence="6">
    <location>
        <begin position="50"/>
        <end position="72"/>
    </location>
</feature>
<dbReference type="PANTHER" id="PTHR34984:SF1">
    <property type="entry name" value="CARBON STORAGE REGULATOR"/>
    <property type="match status" value="1"/>
</dbReference>
<keyword evidence="3 5" id="KW-0694">RNA-binding</keyword>
<accession>A0A2N5WZV8</accession>
<keyword evidence="2 5" id="KW-0810">Translation regulation</keyword>
<dbReference type="NCBIfam" id="NF002469">
    <property type="entry name" value="PRK01712.1"/>
    <property type="match status" value="1"/>
</dbReference>
<dbReference type="EMBL" id="PKUS01000023">
    <property type="protein sequence ID" value="PLW67762.1"/>
    <property type="molecule type" value="Genomic_DNA"/>
</dbReference>
<dbReference type="Proteomes" id="UP000235005">
    <property type="component" value="Unassembled WGS sequence"/>
</dbReference>
<dbReference type="Gene3D" id="2.60.40.4380">
    <property type="entry name" value="Translational regulator CsrA"/>
    <property type="match status" value="1"/>
</dbReference>
<organism evidence="7 8">
    <name type="scientific">Pseudohalioglobus lutimaris</name>
    <dbReference type="NCBI Taxonomy" id="1737061"/>
    <lineage>
        <taxon>Bacteria</taxon>
        <taxon>Pseudomonadati</taxon>
        <taxon>Pseudomonadota</taxon>
        <taxon>Gammaproteobacteria</taxon>
        <taxon>Cellvibrionales</taxon>
        <taxon>Halieaceae</taxon>
        <taxon>Pseudohalioglobus</taxon>
    </lineage>
</organism>
<protein>
    <recommendedName>
        <fullName evidence="5">Translational regulator CsrA</fullName>
    </recommendedName>
    <alternativeName>
        <fullName evidence="5">Carbon storage regulator</fullName>
    </alternativeName>
</protein>
<dbReference type="HAMAP" id="MF_00167">
    <property type="entry name" value="CsrA"/>
    <property type="match status" value="1"/>
</dbReference>
<gene>
    <name evidence="5 7" type="primary">csrA</name>
    <name evidence="7" type="ORF">C0039_15185</name>
</gene>
<reference evidence="7 8" key="1">
    <citation type="submission" date="2018-01" db="EMBL/GenBank/DDBJ databases">
        <title>The draft genome sequence of Halioglobus lutimaris HF004.</title>
        <authorList>
            <person name="Du Z.-J."/>
            <person name="Shi M.-J."/>
        </authorList>
    </citation>
    <scope>NUCLEOTIDE SEQUENCE [LARGE SCALE GENOMIC DNA]</scope>
    <source>
        <strain evidence="7 8">HF004</strain>
    </source>
</reference>
<evidence type="ECO:0000256" key="4">
    <source>
        <dbReference type="ARBA" id="ARBA00023159"/>
    </source>
</evidence>
<evidence type="ECO:0000313" key="7">
    <source>
        <dbReference type="EMBL" id="PLW67762.1"/>
    </source>
</evidence>
<dbReference type="GO" id="GO:0045948">
    <property type="term" value="P:positive regulation of translational initiation"/>
    <property type="evidence" value="ECO:0007669"/>
    <property type="project" value="UniProtKB-UniRule"/>
</dbReference>
<keyword evidence="8" id="KW-1185">Reference proteome</keyword>
<proteinExistence type="inferred from homology"/>
<dbReference type="OrthoDB" id="9809061at2"/>
<comment type="similarity">
    <text evidence="5">Belongs to the CsrA/RsmA family.</text>
</comment>